<dbReference type="CDD" id="cd07431">
    <property type="entry name" value="PHP_PolIIIA"/>
    <property type="match status" value="1"/>
</dbReference>
<feature type="domain" description="Polymerase/histidinol phosphatase N-terminal" evidence="8">
    <location>
        <begin position="4"/>
        <end position="71"/>
    </location>
</feature>
<evidence type="ECO:0000256" key="4">
    <source>
        <dbReference type="ARBA" id="ARBA00022705"/>
    </source>
</evidence>
<dbReference type="InterPro" id="IPR041931">
    <property type="entry name" value="DNA_pol3_alpha_thumb_dom"/>
</dbReference>
<dbReference type="InterPro" id="IPR016195">
    <property type="entry name" value="Pol/histidinol_Pase-like"/>
</dbReference>
<proteinExistence type="predicted"/>
<comment type="subunit">
    <text evidence="6">DNA polymerase III contains a core (composed of alpha, epsilon and theta chains) that associates with a tau subunit. This core dimerizes to form the POLIII' complex. PolIII' associates with the gamma complex (composed of gamma, delta, delta', psi and chi chains) and with the beta chain to form the complete DNA polymerase III complex.</text>
</comment>
<evidence type="ECO:0000256" key="3">
    <source>
        <dbReference type="ARBA" id="ARBA00022695"/>
    </source>
</evidence>
<dbReference type="Pfam" id="PF07733">
    <property type="entry name" value="DNA_pol3_alpha"/>
    <property type="match status" value="1"/>
</dbReference>
<comment type="caution">
    <text evidence="9">The sequence shown here is derived from an EMBL/GenBank/DDBJ whole genome shotgun (WGS) entry which is preliminary data.</text>
</comment>
<keyword evidence="10" id="KW-1185">Reference proteome</keyword>
<evidence type="ECO:0000256" key="1">
    <source>
        <dbReference type="ARBA" id="ARBA00012417"/>
    </source>
</evidence>
<dbReference type="InterPro" id="IPR040982">
    <property type="entry name" value="DNA_pol3_finger"/>
</dbReference>
<evidence type="ECO:0000256" key="6">
    <source>
        <dbReference type="ARBA" id="ARBA00026073"/>
    </source>
</evidence>
<comment type="catalytic activity">
    <reaction evidence="7">
        <text>DNA(n) + a 2'-deoxyribonucleoside 5'-triphosphate = DNA(n+1) + diphosphate</text>
        <dbReference type="Rhea" id="RHEA:22508"/>
        <dbReference type="Rhea" id="RHEA-COMP:17339"/>
        <dbReference type="Rhea" id="RHEA-COMP:17340"/>
        <dbReference type="ChEBI" id="CHEBI:33019"/>
        <dbReference type="ChEBI" id="CHEBI:61560"/>
        <dbReference type="ChEBI" id="CHEBI:173112"/>
        <dbReference type="EC" id="2.7.7.7"/>
    </reaction>
</comment>
<organism evidence="9 10">
    <name type="scientific">Philodulcilactobacillus myokoensis</name>
    <dbReference type="NCBI Taxonomy" id="2929573"/>
    <lineage>
        <taxon>Bacteria</taxon>
        <taxon>Bacillati</taxon>
        <taxon>Bacillota</taxon>
        <taxon>Bacilli</taxon>
        <taxon>Lactobacillales</taxon>
        <taxon>Lactobacillaceae</taxon>
        <taxon>Philodulcilactobacillus</taxon>
    </lineage>
</organism>
<dbReference type="InterPro" id="IPR004013">
    <property type="entry name" value="PHP_dom"/>
</dbReference>
<gene>
    <name evidence="9" type="primary">dnaE</name>
    <name evidence="9" type="ORF">WR164_08780</name>
</gene>
<keyword evidence="2" id="KW-0808">Transferase</keyword>
<evidence type="ECO:0000313" key="10">
    <source>
        <dbReference type="Proteomes" id="UP001144204"/>
    </source>
</evidence>
<evidence type="ECO:0000256" key="5">
    <source>
        <dbReference type="ARBA" id="ARBA00022932"/>
    </source>
</evidence>
<dbReference type="InterPro" id="IPR003141">
    <property type="entry name" value="Pol/His_phosphatase_N"/>
</dbReference>
<dbReference type="Gene3D" id="1.10.10.1600">
    <property type="entry name" value="Bacterial DNA polymerase III alpha subunit, thumb domain"/>
    <property type="match status" value="1"/>
</dbReference>
<evidence type="ECO:0000313" key="9">
    <source>
        <dbReference type="EMBL" id="GLB46899.1"/>
    </source>
</evidence>
<keyword evidence="5 9" id="KW-0239">DNA-directed DNA polymerase</keyword>
<dbReference type="InterPro" id="IPR011708">
    <property type="entry name" value="DNA_pol3_alpha_NTPase_dom"/>
</dbReference>
<dbReference type="EC" id="2.7.7.7" evidence="1"/>
<protein>
    <recommendedName>
        <fullName evidence="1">DNA-directed DNA polymerase</fullName>
        <ecNumber evidence="1">2.7.7.7</ecNumber>
    </recommendedName>
</protein>
<dbReference type="InterPro" id="IPR029460">
    <property type="entry name" value="DNAPol_HHH"/>
</dbReference>
<evidence type="ECO:0000259" key="8">
    <source>
        <dbReference type="SMART" id="SM00481"/>
    </source>
</evidence>
<accession>A0A9W6ETB2</accession>
<dbReference type="RefSeq" id="WP_286136361.1">
    <property type="nucleotide sequence ID" value="NZ_BRPL01000002.1"/>
</dbReference>
<reference evidence="9" key="2">
    <citation type="journal article" date="2023" name="PLoS ONE">
        <title>Philodulcilactobacillus myokoensis gen. nov., sp. nov., a fructophilic, acidophilic, and agar-phobic lactic acid bacterium isolated from fermented vegetable extracts.</title>
        <authorList>
            <person name="Kouya T."/>
            <person name="Ishiyama Y."/>
            <person name="Ohashi S."/>
            <person name="Kumakubo R."/>
            <person name="Yamazaki T."/>
            <person name="Otaki T."/>
        </authorList>
    </citation>
    <scope>NUCLEOTIDE SEQUENCE</scope>
    <source>
        <strain evidence="9">WR16-4</strain>
    </source>
</reference>
<dbReference type="AlphaFoldDB" id="A0A9W6ETB2"/>
<dbReference type="GO" id="GO:0006260">
    <property type="term" value="P:DNA replication"/>
    <property type="evidence" value="ECO:0007669"/>
    <property type="project" value="UniProtKB-KW"/>
</dbReference>
<dbReference type="Gene3D" id="1.10.150.870">
    <property type="match status" value="1"/>
</dbReference>
<dbReference type="Gene3D" id="3.20.20.140">
    <property type="entry name" value="Metal-dependent hydrolases"/>
    <property type="match status" value="1"/>
</dbReference>
<dbReference type="GO" id="GO:0008408">
    <property type="term" value="F:3'-5' exonuclease activity"/>
    <property type="evidence" value="ECO:0007669"/>
    <property type="project" value="InterPro"/>
</dbReference>
<dbReference type="NCBIfam" id="TIGR00594">
    <property type="entry name" value="polc"/>
    <property type="match status" value="1"/>
</dbReference>
<sequence>MDYTPLQVISAYSLLQSTISINALVDAAIKRGYQSIALTDKNVMYGSVEFYDACKRAGIHPIIGLTLKCSGLINHNLQYDLLLLAQNQTGYHNLIRISTRKQTLKDNQILKWDDIKKLLSGIYVISTTNGELNSFLESGQTDLAYQYVNLIKSDQDANSFKIGINLQHNDIYIDKIKKLAKKTKTKLVALAPVYYLEPEDLFALNVLKAVENDKRISNPIRASKELGKDWLMPNQMMVKTFQKKNLSAALAETNAISSSCNVKIEKRPTELPRFKTPDQIPSSHYLQSLCEKGLKKRASARQIDINRLKDYRKRLHYELSVIHDMGFDDYFLIVWDIMDYIHTQNITTGAGRGSAAGSLVSYTLYITDVDPLRYHLLFERFLNKERAQMPDIDLDIPDDRRDDVLKYVHDKYGHERVSQIITFGTMATKQSLRDVGRTFSLDSDQLSHFSRAIPKVLNISLSDSFKQSQALRNIVHDNKLNQLIFKTALKLEGLPRHYSTHAAGLILSDHPLVDVVPLQNGNDNMYITQYSKNYTEEIGLLKIDFLGLRNLSIMGNILKIIHQNTGKWVPIHRVNLNDPKTLNLFQQGDTNGVFQFESEGIKTVLRRLHPDNFNLIAAVDALYRPGPMHNIPSFIKRKKHLEKVTYPDQSLKSILGSTYGIIVYQEQVMLVASSMGGFTLGQADILRRAMSKKKRAVMDSMGQKFMKGAQKLGFSNAVAKQTFDYIDRFASYGFNKSHAFAYSKFAFELAYLKAHYSRAFITSVLNASLNNARKIKIYLMEAKKRDIKIISPDVNLSGDMFTLKNHQIIFGLKFIHGLRNDFVRFIIKDRHDHGQYKNLEQFIRRLPDHFRTNDLMKPLIFSGALDCFGYNRAELIHSIDSFIETINLSGHSINLFKELKPKIKHIPDLPLKEKLQRENQFLGFYLSGHPVERFKRVASVYHALTTDELPSASGNLNTILYLNELKTIRTKKGDLMAFATGSDEIGNVHLTIFPTTYKNIQGWLKKGIVIFVRGQVDQSRGFQIICNQVAPADNVAHMLNQRLKINQRCYLKIDVHHDQSMIINQLYQIISHYRGKHSIIIYREKDDSKFLLENPYKIQMNSKVNLQLKNLLGKQNVIFQ</sequence>
<reference evidence="9" key="1">
    <citation type="submission" date="2022-07" db="EMBL/GenBank/DDBJ databases">
        <authorList>
            <person name="Kouya T."/>
            <person name="Ishiyama Y."/>
        </authorList>
    </citation>
    <scope>NUCLEOTIDE SEQUENCE</scope>
    <source>
        <strain evidence="9">WR16-4</strain>
    </source>
</reference>
<evidence type="ECO:0000256" key="7">
    <source>
        <dbReference type="ARBA" id="ARBA00049244"/>
    </source>
</evidence>
<dbReference type="Pfam" id="PF14579">
    <property type="entry name" value="HHH_6"/>
    <property type="match status" value="1"/>
</dbReference>
<dbReference type="PANTHER" id="PTHR32294">
    <property type="entry name" value="DNA POLYMERASE III SUBUNIT ALPHA"/>
    <property type="match status" value="1"/>
</dbReference>
<dbReference type="EMBL" id="BRPL01000002">
    <property type="protein sequence ID" value="GLB46899.1"/>
    <property type="molecule type" value="Genomic_DNA"/>
</dbReference>
<dbReference type="PANTHER" id="PTHR32294:SF0">
    <property type="entry name" value="DNA POLYMERASE III SUBUNIT ALPHA"/>
    <property type="match status" value="1"/>
</dbReference>
<dbReference type="InterPro" id="IPR004805">
    <property type="entry name" value="DnaE2/DnaE/PolC"/>
</dbReference>
<evidence type="ECO:0000256" key="2">
    <source>
        <dbReference type="ARBA" id="ARBA00022679"/>
    </source>
</evidence>
<dbReference type="Proteomes" id="UP001144204">
    <property type="component" value="Unassembled WGS sequence"/>
</dbReference>
<name>A0A9W6ETB2_9LACO</name>
<keyword evidence="4" id="KW-0235">DNA replication</keyword>
<dbReference type="Pfam" id="PF17657">
    <property type="entry name" value="DNA_pol3_finger"/>
    <property type="match status" value="1"/>
</dbReference>
<dbReference type="GO" id="GO:0003887">
    <property type="term" value="F:DNA-directed DNA polymerase activity"/>
    <property type="evidence" value="ECO:0007669"/>
    <property type="project" value="UniProtKB-KW"/>
</dbReference>
<dbReference type="SMART" id="SM00481">
    <property type="entry name" value="POLIIIAc"/>
    <property type="match status" value="1"/>
</dbReference>
<dbReference type="NCBIfam" id="NF004226">
    <property type="entry name" value="PRK05673.1"/>
    <property type="match status" value="1"/>
</dbReference>
<keyword evidence="3" id="KW-0548">Nucleotidyltransferase</keyword>
<dbReference type="SUPFAM" id="SSF89550">
    <property type="entry name" value="PHP domain-like"/>
    <property type="match status" value="1"/>
</dbReference>
<dbReference type="CDD" id="cd04485">
    <property type="entry name" value="DnaE_OBF"/>
    <property type="match status" value="1"/>
</dbReference>
<dbReference type="Pfam" id="PF02811">
    <property type="entry name" value="PHP"/>
    <property type="match status" value="1"/>
</dbReference>